<name>A0ABU5C2Y9_9BACI</name>
<reference evidence="1 2" key="1">
    <citation type="submission" date="2023-10" db="EMBL/GenBank/DDBJ databases">
        <title>Virgibacillus halophilus 5B73C genome.</title>
        <authorList>
            <person name="Miliotis G."/>
            <person name="Sengupta P."/>
            <person name="Hameed A."/>
            <person name="Chuvochina M."/>
            <person name="Mcdonagh F."/>
            <person name="Simpson A.C."/>
            <person name="Singh N.K."/>
            <person name="Rekha P.D."/>
            <person name="Raman K."/>
            <person name="Hugenholtz P."/>
            <person name="Venkateswaran K."/>
        </authorList>
    </citation>
    <scope>NUCLEOTIDE SEQUENCE [LARGE SCALE GENOMIC DNA]</scope>
    <source>
        <strain evidence="1 2">5B73C</strain>
    </source>
</reference>
<sequence length="200" mass="22570">MHLFDIPSIGKITLNGLISSVQDVCIDGTNNHLEWTHENGLLEVNCNRLTSDDMAPTVLRVSLAEELRIIPEQAVMWDGEKPLAVRSNCFDTGYGFSDEGCYTSLNQTVIRQTIYFISKVDREITFNLQGEIQDQKETFVITLNGEEQLFIGERLLQNEIGPFSIKANELNIFSVALAEPSYKEKDIHMALDVIEINSRS</sequence>
<proteinExistence type="predicted"/>
<dbReference type="EMBL" id="JAWDIP010000003">
    <property type="protein sequence ID" value="MDY0393678.1"/>
    <property type="molecule type" value="Genomic_DNA"/>
</dbReference>
<protein>
    <submittedName>
        <fullName evidence="1">Uncharacterized protein</fullName>
    </submittedName>
</protein>
<evidence type="ECO:0000313" key="2">
    <source>
        <dbReference type="Proteomes" id="UP001281447"/>
    </source>
</evidence>
<keyword evidence="2" id="KW-1185">Reference proteome</keyword>
<organism evidence="1 2">
    <name type="scientific">Tigheibacillus halophilus</name>
    <dbReference type="NCBI Taxonomy" id="361280"/>
    <lineage>
        <taxon>Bacteria</taxon>
        <taxon>Bacillati</taxon>
        <taxon>Bacillota</taxon>
        <taxon>Bacilli</taxon>
        <taxon>Bacillales</taxon>
        <taxon>Bacillaceae</taxon>
        <taxon>Tigheibacillus</taxon>
    </lineage>
</organism>
<accession>A0ABU5C2Y9</accession>
<dbReference type="Proteomes" id="UP001281447">
    <property type="component" value="Unassembled WGS sequence"/>
</dbReference>
<evidence type="ECO:0000313" key="1">
    <source>
        <dbReference type="EMBL" id="MDY0393678.1"/>
    </source>
</evidence>
<comment type="caution">
    <text evidence="1">The sequence shown here is derived from an EMBL/GenBank/DDBJ whole genome shotgun (WGS) entry which is preliminary data.</text>
</comment>
<gene>
    <name evidence="1" type="ORF">RWE15_03515</name>
</gene>